<keyword evidence="1" id="KW-0812">Transmembrane</keyword>
<reference evidence="2 3" key="1">
    <citation type="journal article" date="2016" name="Nat. Commun.">
        <title>Thousands of microbial genomes shed light on interconnected biogeochemical processes in an aquifer system.</title>
        <authorList>
            <person name="Anantharaman K."/>
            <person name="Brown C.T."/>
            <person name="Hug L.A."/>
            <person name="Sharon I."/>
            <person name="Castelle C.J."/>
            <person name="Probst A.J."/>
            <person name="Thomas B.C."/>
            <person name="Singh A."/>
            <person name="Wilkins M.J."/>
            <person name="Karaoz U."/>
            <person name="Brodie E.L."/>
            <person name="Williams K.H."/>
            <person name="Hubbard S.S."/>
            <person name="Banfield J.F."/>
        </authorList>
    </citation>
    <scope>NUCLEOTIDE SEQUENCE [LARGE SCALE GENOMIC DNA]</scope>
</reference>
<protein>
    <submittedName>
        <fullName evidence="2">Uncharacterized protein</fullName>
    </submittedName>
</protein>
<evidence type="ECO:0000256" key="1">
    <source>
        <dbReference type="SAM" id="Phobius"/>
    </source>
</evidence>
<proteinExistence type="predicted"/>
<evidence type="ECO:0000313" key="2">
    <source>
        <dbReference type="EMBL" id="OGG80204.1"/>
    </source>
</evidence>
<keyword evidence="1" id="KW-0472">Membrane</keyword>
<accession>A0A1F6F2W7</accession>
<keyword evidence="1" id="KW-1133">Transmembrane helix</keyword>
<organism evidence="2 3">
    <name type="scientific">Candidatus Kaiserbacteria bacterium RIFCSPLOWO2_01_FULL_54_13</name>
    <dbReference type="NCBI Taxonomy" id="1798512"/>
    <lineage>
        <taxon>Bacteria</taxon>
        <taxon>Candidatus Kaiseribacteriota</taxon>
    </lineage>
</organism>
<feature type="transmembrane region" description="Helical" evidence="1">
    <location>
        <begin position="42"/>
        <end position="58"/>
    </location>
</feature>
<dbReference type="Proteomes" id="UP000177372">
    <property type="component" value="Unassembled WGS sequence"/>
</dbReference>
<comment type="caution">
    <text evidence="2">The sequence shown here is derived from an EMBL/GenBank/DDBJ whole genome shotgun (WGS) entry which is preliminary data.</text>
</comment>
<gene>
    <name evidence="2" type="ORF">A3A39_02955</name>
</gene>
<evidence type="ECO:0000313" key="3">
    <source>
        <dbReference type="Proteomes" id="UP000177372"/>
    </source>
</evidence>
<dbReference type="AlphaFoldDB" id="A0A1F6F2W7"/>
<dbReference type="EMBL" id="MFLZ01000012">
    <property type="protein sequence ID" value="OGG80204.1"/>
    <property type="molecule type" value="Genomic_DNA"/>
</dbReference>
<sequence length="59" mass="6724">MTGLSPQDRERLQRAADELEATLDRVTQVGREETRKQRRRKLGAMIIFALFVALLALAL</sequence>
<name>A0A1F6F2W7_9BACT</name>